<dbReference type="SUPFAM" id="SSF50978">
    <property type="entry name" value="WD40 repeat-like"/>
    <property type="match status" value="1"/>
</dbReference>
<dbReference type="InterPro" id="IPR001680">
    <property type="entry name" value="WD40_rpt"/>
</dbReference>
<dbReference type="PANTHER" id="PTHR14494:SF0">
    <property type="entry name" value="ALADIN"/>
    <property type="match status" value="1"/>
</dbReference>
<comment type="caution">
    <text evidence="2">The sequence shown here is derived from an EMBL/GenBank/DDBJ whole genome shotgun (WGS) entry which is preliminary data.</text>
</comment>
<protein>
    <recommendedName>
        <fullName evidence="4">Aladin</fullName>
    </recommendedName>
</protein>
<dbReference type="GO" id="GO:0006913">
    <property type="term" value="P:nucleocytoplasmic transport"/>
    <property type="evidence" value="ECO:0007669"/>
    <property type="project" value="TreeGrafter"/>
</dbReference>
<sequence>MPSFPNPGSLTICEINRDLITAENLSDDRAKETYGKLLGTVFSPVVFQLDQPVRPPSPELDAEPLGTVERKGIVATLQEIVNDSLKRLFHPNDVSLLPKVDLQGVSWHQHKHIIAFISGSNQVIVRDYEDSEGKEPCILSNDSQRDVKLLEWRPNGGRALAVACKQGWDLYMGCLLSWKCSISTYLASGSFESSSFTIWDVAQGAGTPIRRGLGGISMLKWSPTGDYFFSAKFDGTFYLWETNTWTSESWSSTSGFVMVKEADFKIVAERF</sequence>
<gene>
    <name evidence="2" type="ORF">F8388_004476</name>
</gene>
<dbReference type="EMBL" id="JAATIP010000210">
    <property type="protein sequence ID" value="KAF4359969.1"/>
    <property type="molecule type" value="Genomic_DNA"/>
</dbReference>
<dbReference type="PANTHER" id="PTHR14494">
    <property type="entry name" value="ALADIN/ADRACALIN/AAAS"/>
    <property type="match status" value="1"/>
</dbReference>
<dbReference type="InterPro" id="IPR045139">
    <property type="entry name" value="Aladin"/>
</dbReference>
<dbReference type="AlphaFoldDB" id="A0A7J6EQI6"/>
<proteinExistence type="predicted"/>
<dbReference type="InterPro" id="IPR015943">
    <property type="entry name" value="WD40/YVTN_repeat-like_dom_sf"/>
</dbReference>
<evidence type="ECO:0000313" key="2">
    <source>
        <dbReference type="EMBL" id="KAF4359969.1"/>
    </source>
</evidence>
<keyword evidence="1" id="KW-0853">WD repeat</keyword>
<dbReference type="Gene3D" id="2.130.10.10">
    <property type="entry name" value="YVTN repeat-like/Quinoprotein amine dehydrogenase"/>
    <property type="match status" value="1"/>
</dbReference>
<organism evidence="2 3">
    <name type="scientific">Cannabis sativa</name>
    <name type="common">Hemp</name>
    <name type="synonym">Marijuana</name>
    <dbReference type="NCBI Taxonomy" id="3483"/>
    <lineage>
        <taxon>Eukaryota</taxon>
        <taxon>Viridiplantae</taxon>
        <taxon>Streptophyta</taxon>
        <taxon>Embryophyta</taxon>
        <taxon>Tracheophyta</taxon>
        <taxon>Spermatophyta</taxon>
        <taxon>Magnoliopsida</taxon>
        <taxon>eudicotyledons</taxon>
        <taxon>Gunneridae</taxon>
        <taxon>Pentapetalae</taxon>
        <taxon>rosids</taxon>
        <taxon>fabids</taxon>
        <taxon>Rosales</taxon>
        <taxon>Cannabaceae</taxon>
        <taxon>Cannabis</taxon>
    </lineage>
</organism>
<feature type="repeat" description="WD" evidence="1">
    <location>
        <begin position="216"/>
        <end position="244"/>
    </location>
</feature>
<dbReference type="PROSITE" id="PS50082">
    <property type="entry name" value="WD_REPEATS_2"/>
    <property type="match status" value="1"/>
</dbReference>
<dbReference type="Proteomes" id="UP000525078">
    <property type="component" value="Unassembled WGS sequence"/>
</dbReference>
<reference evidence="2 3" key="1">
    <citation type="journal article" date="2020" name="bioRxiv">
        <title>Sequence and annotation of 42 cannabis genomes reveals extensive copy number variation in cannabinoid synthesis and pathogen resistance genes.</title>
        <authorList>
            <person name="Mckernan K.J."/>
            <person name="Helbert Y."/>
            <person name="Kane L.T."/>
            <person name="Ebling H."/>
            <person name="Zhang L."/>
            <person name="Liu B."/>
            <person name="Eaton Z."/>
            <person name="Mclaughlin S."/>
            <person name="Kingan S."/>
            <person name="Baybayan P."/>
            <person name="Concepcion G."/>
            <person name="Jordan M."/>
            <person name="Riva A."/>
            <person name="Barbazuk W."/>
            <person name="Harkins T."/>
        </authorList>
    </citation>
    <scope>NUCLEOTIDE SEQUENCE [LARGE SCALE GENOMIC DNA]</scope>
    <source>
        <strain evidence="3">cv. Jamaican Lion 4</strain>
        <tissue evidence="2">Leaf</tissue>
    </source>
</reference>
<evidence type="ECO:0000256" key="1">
    <source>
        <dbReference type="PROSITE-ProRule" id="PRU00221"/>
    </source>
</evidence>
<name>A0A7J6EQI6_CANSA</name>
<evidence type="ECO:0008006" key="4">
    <source>
        <dbReference type="Google" id="ProtNLM"/>
    </source>
</evidence>
<dbReference type="GO" id="GO:0005643">
    <property type="term" value="C:nuclear pore"/>
    <property type="evidence" value="ECO:0007669"/>
    <property type="project" value="TreeGrafter"/>
</dbReference>
<accession>A0A7J6EQI6</accession>
<dbReference type="InterPro" id="IPR036322">
    <property type="entry name" value="WD40_repeat_dom_sf"/>
</dbReference>
<evidence type="ECO:0000313" key="3">
    <source>
        <dbReference type="Proteomes" id="UP000525078"/>
    </source>
</evidence>